<comment type="caution">
    <text evidence="1">The sequence shown here is derived from an EMBL/GenBank/DDBJ whole genome shotgun (WGS) entry which is preliminary data.</text>
</comment>
<name>A0A9N9AX27_9GLOM</name>
<gene>
    <name evidence="1" type="ORF">RFULGI_LOCUS4516</name>
</gene>
<keyword evidence="2" id="KW-1185">Reference proteome</keyword>
<accession>A0A9N9AX27</accession>
<sequence>MEIEKQVAIAKLISRVKLKKPELEKYVVSSPSKTNYQKYLTEAEINEFINALQAEAKEEKKPRKFKLDWFSNRLW</sequence>
<dbReference type="EMBL" id="CAJVPZ010004538">
    <property type="protein sequence ID" value="CAG8547879.1"/>
    <property type="molecule type" value="Genomic_DNA"/>
</dbReference>
<dbReference type="Proteomes" id="UP000789396">
    <property type="component" value="Unassembled WGS sequence"/>
</dbReference>
<protein>
    <submittedName>
        <fullName evidence="1">19117_t:CDS:1</fullName>
    </submittedName>
</protein>
<reference evidence="1" key="1">
    <citation type="submission" date="2021-06" db="EMBL/GenBank/DDBJ databases">
        <authorList>
            <person name="Kallberg Y."/>
            <person name="Tangrot J."/>
            <person name="Rosling A."/>
        </authorList>
    </citation>
    <scope>NUCLEOTIDE SEQUENCE</scope>
    <source>
        <strain evidence="1">IN212</strain>
    </source>
</reference>
<evidence type="ECO:0000313" key="2">
    <source>
        <dbReference type="Proteomes" id="UP000789396"/>
    </source>
</evidence>
<proteinExistence type="predicted"/>
<organism evidence="1 2">
    <name type="scientific">Racocetra fulgida</name>
    <dbReference type="NCBI Taxonomy" id="60492"/>
    <lineage>
        <taxon>Eukaryota</taxon>
        <taxon>Fungi</taxon>
        <taxon>Fungi incertae sedis</taxon>
        <taxon>Mucoromycota</taxon>
        <taxon>Glomeromycotina</taxon>
        <taxon>Glomeromycetes</taxon>
        <taxon>Diversisporales</taxon>
        <taxon>Gigasporaceae</taxon>
        <taxon>Racocetra</taxon>
    </lineage>
</organism>
<dbReference type="AlphaFoldDB" id="A0A9N9AX27"/>
<evidence type="ECO:0000313" key="1">
    <source>
        <dbReference type="EMBL" id="CAG8547879.1"/>
    </source>
</evidence>